<dbReference type="RefSeq" id="WP_160594081.1">
    <property type="nucleotide sequence ID" value="NZ_CP047896.1"/>
</dbReference>
<gene>
    <name evidence="2" type="ORF">GVO57_14270</name>
</gene>
<dbReference type="InterPro" id="IPR016181">
    <property type="entry name" value="Acyl_CoA_acyltransferase"/>
</dbReference>
<dbReference type="InterPro" id="IPR000182">
    <property type="entry name" value="GNAT_dom"/>
</dbReference>
<reference evidence="2 3" key="1">
    <citation type="submission" date="2020-01" db="EMBL/GenBank/DDBJ databases">
        <title>Sphingomonas sp. C33 whole genome sequece.</title>
        <authorList>
            <person name="Park C."/>
        </authorList>
    </citation>
    <scope>NUCLEOTIDE SEQUENCE [LARGE SCALE GENOMIC DNA]</scope>
    <source>
        <strain evidence="2 3">C33</strain>
        <plasmid evidence="3">pc33</plasmid>
    </source>
</reference>
<dbReference type="Gene3D" id="3.40.630.30">
    <property type="match status" value="1"/>
</dbReference>
<dbReference type="Proteomes" id="UP000464468">
    <property type="component" value="Plasmid pC33"/>
</dbReference>
<proteinExistence type="predicted"/>
<dbReference type="EMBL" id="CP047896">
    <property type="protein sequence ID" value="QHL92047.1"/>
    <property type="molecule type" value="Genomic_DNA"/>
</dbReference>
<dbReference type="Pfam" id="PF08445">
    <property type="entry name" value="FR47"/>
    <property type="match status" value="1"/>
</dbReference>
<evidence type="ECO:0000313" key="3">
    <source>
        <dbReference type="Proteomes" id="UP000464468"/>
    </source>
</evidence>
<dbReference type="GO" id="GO:0016747">
    <property type="term" value="F:acyltransferase activity, transferring groups other than amino-acyl groups"/>
    <property type="evidence" value="ECO:0007669"/>
    <property type="project" value="InterPro"/>
</dbReference>
<sequence length="112" mass="11851">MIGFGSCGQQRDQALADAGFGGEFSAIYVLRSHHKRGFGGAIIGAMAEKLAAAGHSAASLWVLRQNDPARSFYEKLGGVVLGEKADGQPNATLVEDAYGWRDLSVLVELTAR</sequence>
<evidence type="ECO:0000259" key="1">
    <source>
        <dbReference type="PROSITE" id="PS51186"/>
    </source>
</evidence>
<dbReference type="SUPFAM" id="SSF55729">
    <property type="entry name" value="Acyl-CoA N-acyltransferases (Nat)"/>
    <property type="match status" value="1"/>
</dbReference>
<geneLocation type="plasmid" evidence="3">
    <name>pc33</name>
</geneLocation>
<protein>
    <submittedName>
        <fullName evidence="2">GNAT family N-acetyltransferase</fullName>
    </submittedName>
</protein>
<organism evidence="2 3">
    <name type="scientific">Sphingomonas changnyeongensis</name>
    <dbReference type="NCBI Taxonomy" id="2698679"/>
    <lineage>
        <taxon>Bacteria</taxon>
        <taxon>Pseudomonadati</taxon>
        <taxon>Pseudomonadota</taxon>
        <taxon>Alphaproteobacteria</taxon>
        <taxon>Sphingomonadales</taxon>
        <taxon>Sphingomonadaceae</taxon>
        <taxon>Sphingomonas</taxon>
    </lineage>
</organism>
<dbReference type="PROSITE" id="PS51186">
    <property type="entry name" value="GNAT"/>
    <property type="match status" value="1"/>
</dbReference>
<evidence type="ECO:0000313" key="2">
    <source>
        <dbReference type="EMBL" id="QHL92047.1"/>
    </source>
</evidence>
<name>A0A7Z2NYE2_9SPHN</name>
<feature type="domain" description="N-acetyltransferase" evidence="1">
    <location>
        <begin position="1"/>
        <end position="112"/>
    </location>
</feature>
<keyword evidence="2" id="KW-0614">Plasmid</keyword>
<keyword evidence="2" id="KW-0808">Transferase</keyword>
<accession>A0A7Z2NYE2</accession>
<dbReference type="AlphaFoldDB" id="A0A7Z2NYE2"/>
<dbReference type="InterPro" id="IPR013653">
    <property type="entry name" value="GCN5-like_dom"/>
</dbReference>
<keyword evidence="3" id="KW-1185">Reference proteome</keyword>
<dbReference type="KEGG" id="schy:GVO57_14270"/>